<proteinExistence type="predicted"/>
<organism evidence="1 2">
    <name type="scientific">Hoylesella buccalis DNF00853</name>
    <dbReference type="NCBI Taxonomy" id="1401074"/>
    <lineage>
        <taxon>Bacteria</taxon>
        <taxon>Pseudomonadati</taxon>
        <taxon>Bacteroidota</taxon>
        <taxon>Bacteroidia</taxon>
        <taxon>Bacteroidales</taxon>
        <taxon>Prevotellaceae</taxon>
        <taxon>Hoylesella</taxon>
    </lineage>
</organism>
<gene>
    <name evidence="1" type="ORF">HMPREF2137_05070</name>
</gene>
<accession>A0A096AXB6</accession>
<evidence type="ECO:0000313" key="2">
    <source>
        <dbReference type="Proteomes" id="UP000029556"/>
    </source>
</evidence>
<dbReference type="AlphaFoldDB" id="A0A096AXB6"/>
<dbReference type="EMBL" id="JRNN01000054">
    <property type="protein sequence ID" value="KGF35222.1"/>
    <property type="molecule type" value="Genomic_DNA"/>
</dbReference>
<protein>
    <submittedName>
        <fullName evidence="1">Uncharacterized protein</fullName>
    </submittedName>
</protein>
<reference evidence="1 2" key="1">
    <citation type="submission" date="2014-07" db="EMBL/GenBank/DDBJ databases">
        <authorList>
            <person name="McCorrison J."/>
            <person name="Sanka R."/>
            <person name="Torralba M."/>
            <person name="Gillis M."/>
            <person name="Haft D.H."/>
            <person name="Methe B."/>
            <person name="Sutton G."/>
            <person name="Nelson K.E."/>
        </authorList>
    </citation>
    <scope>NUCLEOTIDE SEQUENCE [LARGE SCALE GENOMIC DNA]</scope>
    <source>
        <strain evidence="1 2">DNF00853</strain>
    </source>
</reference>
<dbReference type="Pfam" id="PF18939">
    <property type="entry name" value="DUF5686"/>
    <property type="match status" value="2"/>
</dbReference>
<sequence>MVRTALLKVVILILPCLMLPQEVWSAKSKLDTLLHRVFSYPQTIEIKQVADTTSYAYMKSSLRVNKRNVFLMAVPTMYAVAHGGRREYVQESFNKVTFLPSGNYTTKKLLSLSTIPRRHVAMPTLMNYLTPDIYDVTMIGENILSPFNKQNKIYYKYSFDQETDSLVRLRFKPRLRNTLLVDGVAIVSPHDGRIVQVRLMGEYDMIQFRLFIKMGSGSMQPLRPEKCNLDARFLFLGNDIKAHYTMAYNLPKPVDTPIEDNHDLSKMQQLRPEPLTSYEKLIYGRIVKEREAAEKDTTKIDSLSPTSKRMKLKTILWDMIGENVLTHINQKFGPDQQGYFRINPILNPLFMGYSNNQGFYYKFNIRGGYKFTDNSDIWLQFKAGYSFKLKQFYFWTPLIYYFDKQHNAYLKTTLSGGRRIKNRRLVNELNLATDNNPIWEGMHLDEFKDTYWDCYANYELSKHIGFQAGLILHHRSAVHKEGFDLINKPRVYSSLAPKLQVQYRPWGYAGPTLTASYEQSLNKLANTNVPYTRWEFDGQYILPLWNVQSLSMRLGGGFYTHRTNNDYFVDYENFRQTFLPDGWTVDWSGEFELLDSDLYNLSLYYARANFAYESPFLILAWLPFAGHFIERERLYFSALHAKHAHPYIELGYAFKTRLASVGAFVSTVNGKYRNFGFKFGFELFRQW</sequence>
<dbReference type="InterPro" id="IPR043741">
    <property type="entry name" value="DUF5686"/>
</dbReference>
<dbReference type="Proteomes" id="UP000029556">
    <property type="component" value="Unassembled WGS sequence"/>
</dbReference>
<evidence type="ECO:0000313" key="1">
    <source>
        <dbReference type="EMBL" id="KGF35222.1"/>
    </source>
</evidence>
<name>A0A096AXB6_9BACT</name>
<comment type="caution">
    <text evidence="1">The sequence shown here is derived from an EMBL/GenBank/DDBJ whole genome shotgun (WGS) entry which is preliminary data.</text>
</comment>